<organism evidence="6 7">
    <name type="scientific">Baudoinia panamericana (strain UAMH 10762)</name>
    <name type="common">Angels' share fungus</name>
    <name type="synonym">Baudoinia compniacensis (strain UAMH 10762)</name>
    <dbReference type="NCBI Taxonomy" id="717646"/>
    <lineage>
        <taxon>Eukaryota</taxon>
        <taxon>Fungi</taxon>
        <taxon>Dikarya</taxon>
        <taxon>Ascomycota</taxon>
        <taxon>Pezizomycotina</taxon>
        <taxon>Dothideomycetes</taxon>
        <taxon>Dothideomycetidae</taxon>
        <taxon>Mycosphaerellales</taxon>
        <taxon>Teratosphaeriaceae</taxon>
        <taxon>Baudoinia</taxon>
    </lineage>
</organism>
<dbReference type="GO" id="GO:0046872">
    <property type="term" value="F:metal ion binding"/>
    <property type="evidence" value="ECO:0007669"/>
    <property type="project" value="UniProtKB-KW"/>
</dbReference>
<comment type="similarity">
    <text evidence="1">Belongs to the Gfa family.</text>
</comment>
<dbReference type="HOGENOM" id="CLU_038839_0_0_1"/>
<keyword evidence="2" id="KW-0479">Metal-binding</keyword>
<name>M2LG58_BAUPA</name>
<evidence type="ECO:0000256" key="4">
    <source>
        <dbReference type="ARBA" id="ARBA00023239"/>
    </source>
</evidence>
<accession>M2LG58</accession>
<keyword evidence="4" id="KW-0456">Lyase</keyword>
<dbReference type="OMA" id="YREFCNR"/>
<evidence type="ECO:0000259" key="5">
    <source>
        <dbReference type="PROSITE" id="PS51891"/>
    </source>
</evidence>
<keyword evidence="7" id="KW-1185">Reference proteome</keyword>
<dbReference type="KEGG" id="bcom:BAUCODRAFT_37935"/>
<dbReference type="AlphaFoldDB" id="M2LG58"/>
<evidence type="ECO:0000256" key="3">
    <source>
        <dbReference type="ARBA" id="ARBA00022833"/>
    </source>
</evidence>
<evidence type="ECO:0000313" key="6">
    <source>
        <dbReference type="EMBL" id="EMC93007.1"/>
    </source>
</evidence>
<sequence length="373" mass="41622">MADDIGTVRASCLCGNIRYNIDLPRADYPLRAGFCHCNSCRHVSGTLCMTMVFPPKRFQPSAHLLNQMHSFQFSERCTQYSCTTCGSKMLERQGSHDLVDSQVTWGIMSGTLEKADGVFEVKYHCWIEDTLDGGFSDFFQPTKGDHPERWLRGEGQSEKSPLFWQSPTFLNAQPPPQDRLHAHCKCGGVSFYIARPSTQSALGKAPWPDVLIPFHSMAPKPQDGAWWLAAGGTKFLAGVCSCDSCRLACGVEWVEWAFVPVSDITLDADGRTSFSREFGKLKRYESSPGVRRYFCGGCAATIFWDGDERPDVIDVGVGLLDAAEGARAESWLQWRSQRISFREDAIPRAESLILAAENGMKQYGHKYQGIPFK</sequence>
<dbReference type="GO" id="GO:0016846">
    <property type="term" value="F:carbon-sulfur lyase activity"/>
    <property type="evidence" value="ECO:0007669"/>
    <property type="project" value="InterPro"/>
</dbReference>
<evidence type="ECO:0000256" key="1">
    <source>
        <dbReference type="ARBA" id="ARBA00005495"/>
    </source>
</evidence>
<dbReference type="InterPro" id="IPR011057">
    <property type="entry name" value="Mss4-like_sf"/>
</dbReference>
<keyword evidence="3" id="KW-0862">Zinc</keyword>
<dbReference type="SUPFAM" id="SSF51316">
    <property type="entry name" value="Mss4-like"/>
    <property type="match status" value="2"/>
</dbReference>
<dbReference type="OrthoDB" id="5422068at2759"/>
<dbReference type="EMBL" id="KB445561">
    <property type="protein sequence ID" value="EMC93007.1"/>
    <property type="molecule type" value="Genomic_DNA"/>
</dbReference>
<proteinExistence type="inferred from homology"/>
<dbReference type="PANTHER" id="PTHR33337:SF40">
    <property type="entry name" value="CENP-V_GFA DOMAIN-CONTAINING PROTEIN-RELATED"/>
    <property type="match status" value="1"/>
</dbReference>
<dbReference type="Gene3D" id="3.90.1590.10">
    <property type="entry name" value="glutathione-dependent formaldehyde- activating enzyme (gfa)"/>
    <property type="match status" value="2"/>
</dbReference>
<dbReference type="PROSITE" id="PS51891">
    <property type="entry name" value="CENP_V_GFA"/>
    <property type="match status" value="1"/>
</dbReference>
<feature type="domain" description="CENP-V/GFA" evidence="5">
    <location>
        <begin position="8"/>
        <end position="120"/>
    </location>
</feature>
<dbReference type="PANTHER" id="PTHR33337">
    <property type="entry name" value="GFA DOMAIN-CONTAINING PROTEIN"/>
    <property type="match status" value="1"/>
</dbReference>
<dbReference type="Proteomes" id="UP000011761">
    <property type="component" value="Unassembled WGS sequence"/>
</dbReference>
<evidence type="ECO:0000313" key="7">
    <source>
        <dbReference type="Proteomes" id="UP000011761"/>
    </source>
</evidence>
<protein>
    <recommendedName>
        <fullName evidence="5">CENP-V/GFA domain-containing protein</fullName>
    </recommendedName>
</protein>
<dbReference type="GeneID" id="19113377"/>
<dbReference type="Pfam" id="PF04828">
    <property type="entry name" value="GFA"/>
    <property type="match status" value="2"/>
</dbReference>
<gene>
    <name evidence="6" type="ORF">BAUCODRAFT_37935</name>
</gene>
<reference evidence="6 7" key="1">
    <citation type="journal article" date="2012" name="PLoS Pathog.">
        <title>Diverse lifestyles and strategies of plant pathogenesis encoded in the genomes of eighteen Dothideomycetes fungi.</title>
        <authorList>
            <person name="Ohm R.A."/>
            <person name="Feau N."/>
            <person name="Henrissat B."/>
            <person name="Schoch C.L."/>
            <person name="Horwitz B.A."/>
            <person name="Barry K.W."/>
            <person name="Condon B.J."/>
            <person name="Copeland A.C."/>
            <person name="Dhillon B."/>
            <person name="Glaser F."/>
            <person name="Hesse C.N."/>
            <person name="Kosti I."/>
            <person name="LaButti K."/>
            <person name="Lindquist E.A."/>
            <person name="Lucas S."/>
            <person name="Salamov A.A."/>
            <person name="Bradshaw R.E."/>
            <person name="Ciuffetti L."/>
            <person name="Hamelin R.C."/>
            <person name="Kema G.H.J."/>
            <person name="Lawrence C."/>
            <person name="Scott J.A."/>
            <person name="Spatafora J.W."/>
            <person name="Turgeon B.G."/>
            <person name="de Wit P.J.G.M."/>
            <person name="Zhong S."/>
            <person name="Goodwin S.B."/>
            <person name="Grigoriev I.V."/>
        </authorList>
    </citation>
    <scope>NUCLEOTIDE SEQUENCE [LARGE SCALE GENOMIC DNA]</scope>
    <source>
        <strain evidence="6 7">UAMH 10762</strain>
    </source>
</reference>
<dbReference type="InterPro" id="IPR006913">
    <property type="entry name" value="CENP-V/GFA"/>
</dbReference>
<evidence type="ECO:0000256" key="2">
    <source>
        <dbReference type="ARBA" id="ARBA00022723"/>
    </source>
</evidence>
<dbReference type="RefSeq" id="XP_007679855.1">
    <property type="nucleotide sequence ID" value="XM_007681665.1"/>
</dbReference>
<dbReference type="eggNOG" id="ENOG502S13F">
    <property type="taxonomic scope" value="Eukaryota"/>
</dbReference>